<dbReference type="Proteomes" id="UP001274830">
    <property type="component" value="Unassembled WGS sequence"/>
</dbReference>
<organism evidence="2 3">
    <name type="scientific">Recurvomyces mirabilis</name>
    <dbReference type="NCBI Taxonomy" id="574656"/>
    <lineage>
        <taxon>Eukaryota</taxon>
        <taxon>Fungi</taxon>
        <taxon>Dikarya</taxon>
        <taxon>Ascomycota</taxon>
        <taxon>Pezizomycotina</taxon>
        <taxon>Dothideomycetes</taxon>
        <taxon>Dothideomycetidae</taxon>
        <taxon>Mycosphaerellales</taxon>
        <taxon>Teratosphaeriaceae</taxon>
        <taxon>Recurvomyces</taxon>
    </lineage>
</organism>
<sequence>MKHEHGIEVYVKGLGEQHERIRYTEEINRRPGFEGAAFHSCLISRNGLNKIIVVTLFGKGQYMSSEEDIEPTLMSIAHGMDCQQKLSMIRSIKNFGTLEQHDVQMYITPVNTGQLANIHRGRSKEDHARASTLTIVLGRGTLDTDSKFTPLSGYHGDVYTFEFICLVTSKPMYDKGIEAQYYDKDDPYAEEFTKARKDFELRQIHRAGLEEEEKRKVGEARRAEDERSDREDGGVFLGDFSLPGGNASRPIDTTAVSTVVVAYGHPRQSRKRSREEEEELEHLRASDLADGVPGNGQVSATNKADLDVELATGACNSSLVPALVSWRTRFLHHTAWCGSIDASL</sequence>
<evidence type="ECO:0000313" key="2">
    <source>
        <dbReference type="EMBL" id="KAK3670936.1"/>
    </source>
</evidence>
<feature type="compositionally biased region" description="Basic and acidic residues" evidence="1">
    <location>
        <begin position="212"/>
        <end position="233"/>
    </location>
</feature>
<comment type="caution">
    <text evidence="2">The sequence shown here is derived from an EMBL/GenBank/DDBJ whole genome shotgun (WGS) entry which is preliminary data.</text>
</comment>
<evidence type="ECO:0000313" key="3">
    <source>
        <dbReference type="Proteomes" id="UP001274830"/>
    </source>
</evidence>
<name>A0AAE0TTX2_9PEZI</name>
<reference evidence="2" key="1">
    <citation type="submission" date="2023-07" db="EMBL/GenBank/DDBJ databases">
        <title>Black Yeasts Isolated from many extreme environments.</title>
        <authorList>
            <person name="Coleine C."/>
            <person name="Stajich J.E."/>
            <person name="Selbmann L."/>
        </authorList>
    </citation>
    <scope>NUCLEOTIDE SEQUENCE</scope>
    <source>
        <strain evidence="2">CCFEE 5485</strain>
    </source>
</reference>
<feature type="region of interest" description="Disordered" evidence="1">
    <location>
        <begin position="212"/>
        <end position="236"/>
    </location>
</feature>
<dbReference type="EMBL" id="JAUTXT010000049">
    <property type="protein sequence ID" value="KAK3670936.1"/>
    <property type="molecule type" value="Genomic_DNA"/>
</dbReference>
<proteinExistence type="predicted"/>
<gene>
    <name evidence="2" type="ORF">LTR78_009214</name>
</gene>
<accession>A0AAE0TTX2</accession>
<keyword evidence="3" id="KW-1185">Reference proteome</keyword>
<protein>
    <submittedName>
        <fullName evidence="2">Uncharacterized protein</fullName>
    </submittedName>
</protein>
<dbReference type="AlphaFoldDB" id="A0AAE0TTX2"/>
<evidence type="ECO:0000256" key="1">
    <source>
        <dbReference type="SAM" id="MobiDB-lite"/>
    </source>
</evidence>